<reference evidence="6 7" key="1">
    <citation type="submission" date="2024-01" db="EMBL/GenBank/DDBJ databases">
        <title>Genome assemblies of Stephania.</title>
        <authorList>
            <person name="Yang L."/>
        </authorList>
    </citation>
    <scope>NUCLEOTIDE SEQUENCE [LARGE SCALE GENOMIC DNA]</scope>
    <source>
        <strain evidence="6">YNDBR</strain>
        <tissue evidence="6">Leaf</tissue>
    </source>
</reference>
<dbReference type="InterPro" id="IPR016461">
    <property type="entry name" value="COMT-like"/>
</dbReference>
<dbReference type="Pfam" id="PF08100">
    <property type="entry name" value="Dimerisation"/>
    <property type="match status" value="1"/>
</dbReference>
<name>A0AAP0K1T3_9MAGN</name>
<dbReference type="PROSITE" id="PS51683">
    <property type="entry name" value="SAM_OMT_II"/>
    <property type="match status" value="1"/>
</dbReference>
<feature type="domain" description="O-methyltransferase C-terminal" evidence="4">
    <location>
        <begin position="129"/>
        <end position="322"/>
    </location>
</feature>
<evidence type="ECO:0000259" key="5">
    <source>
        <dbReference type="Pfam" id="PF08100"/>
    </source>
</evidence>
<dbReference type="SUPFAM" id="SSF53335">
    <property type="entry name" value="S-adenosyl-L-methionine-dependent methyltransferases"/>
    <property type="match status" value="1"/>
</dbReference>
<accession>A0AAP0K1T3</accession>
<organism evidence="6 7">
    <name type="scientific">Stephania yunnanensis</name>
    <dbReference type="NCBI Taxonomy" id="152371"/>
    <lineage>
        <taxon>Eukaryota</taxon>
        <taxon>Viridiplantae</taxon>
        <taxon>Streptophyta</taxon>
        <taxon>Embryophyta</taxon>
        <taxon>Tracheophyta</taxon>
        <taxon>Spermatophyta</taxon>
        <taxon>Magnoliopsida</taxon>
        <taxon>Ranunculales</taxon>
        <taxon>Menispermaceae</taxon>
        <taxon>Menispermoideae</taxon>
        <taxon>Cissampelideae</taxon>
        <taxon>Stephania</taxon>
    </lineage>
</organism>
<dbReference type="SUPFAM" id="SSF46785">
    <property type="entry name" value="Winged helix' DNA-binding domain"/>
    <property type="match status" value="1"/>
</dbReference>
<keyword evidence="2" id="KW-0808">Transferase</keyword>
<dbReference type="GO" id="GO:0008171">
    <property type="term" value="F:O-methyltransferase activity"/>
    <property type="evidence" value="ECO:0007669"/>
    <property type="project" value="InterPro"/>
</dbReference>
<protein>
    <submittedName>
        <fullName evidence="6">Uncharacterized protein</fullName>
    </submittedName>
</protein>
<dbReference type="AlphaFoldDB" id="A0AAP0K1T3"/>
<evidence type="ECO:0000256" key="1">
    <source>
        <dbReference type="ARBA" id="ARBA00022603"/>
    </source>
</evidence>
<keyword evidence="1" id="KW-0489">Methyltransferase</keyword>
<dbReference type="Gene3D" id="1.10.10.10">
    <property type="entry name" value="Winged helix-like DNA-binding domain superfamily/Winged helix DNA-binding domain"/>
    <property type="match status" value="1"/>
</dbReference>
<dbReference type="Gene3D" id="3.40.50.150">
    <property type="entry name" value="Vaccinia Virus protein VP39"/>
    <property type="match status" value="1"/>
</dbReference>
<dbReference type="InterPro" id="IPR001077">
    <property type="entry name" value="COMT_C"/>
</dbReference>
<evidence type="ECO:0000256" key="3">
    <source>
        <dbReference type="ARBA" id="ARBA00022691"/>
    </source>
</evidence>
<evidence type="ECO:0000313" key="7">
    <source>
        <dbReference type="Proteomes" id="UP001420932"/>
    </source>
</evidence>
<gene>
    <name evidence="6" type="ORF">Syun_013165</name>
</gene>
<dbReference type="InterPro" id="IPR012967">
    <property type="entry name" value="COMT_dimerisation"/>
</dbReference>
<proteinExistence type="predicted"/>
<dbReference type="Pfam" id="PF00891">
    <property type="entry name" value="Methyltransf_2"/>
    <property type="match status" value="1"/>
</dbReference>
<dbReference type="GO" id="GO:0046983">
    <property type="term" value="F:protein dimerization activity"/>
    <property type="evidence" value="ECO:0007669"/>
    <property type="project" value="InterPro"/>
</dbReference>
<dbReference type="Proteomes" id="UP001420932">
    <property type="component" value="Unassembled WGS sequence"/>
</dbReference>
<evidence type="ECO:0000256" key="2">
    <source>
        <dbReference type="ARBA" id="ARBA00022679"/>
    </source>
</evidence>
<comment type="caution">
    <text evidence="6">The sequence shown here is derived from an EMBL/GenBank/DDBJ whole genome shotgun (WGS) entry which is preliminary data.</text>
</comment>
<dbReference type="PANTHER" id="PTHR11746">
    <property type="entry name" value="O-METHYLTRANSFERASE"/>
    <property type="match status" value="1"/>
</dbReference>
<dbReference type="InterPro" id="IPR036390">
    <property type="entry name" value="WH_DNA-bd_sf"/>
</dbReference>
<dbReference type="EMBL" id="JBBNAF010000005">
    <property type="protein sequence ID" value="KAK9143765.1"/>
    <property type="molecule type" value="Genomic_DNA"/>
</dbReference>
<feature type="domain" description="O-methyltransferase dimerisation" evidence="5">
    <location>
        <begin position="9"/>
        <end position="93"/>
    </location>
</feature>
<evidence type="ECO:0000313" key="6">
    <source>
        <dbReference type="EMBL" id="KAK9143765.1"/>
    </source>
</evidence>
<keyword evidence="3" id="KW-0949">S-adenosyl-L-methionine</keyword>
<sequence>MEARVQLSKHMFAFAETMSLRCAVELGLPDKIYEHGPLTLAELATKLPIESVNMDRFEQTMRYLVHINLFTPTTNHHEETKYELTPMSRLLLSKIHNNKSLATFVMGATDPEELFVSGRLVESLGGSKSCWELQHGVTLSEKMMNDNKWSKVSDALNANTLNMIDAVVDGIKRESIIDQSVTTLVDVGGNTGIAAKAILNAFPHLKCTVMDLLDVVENVPKDPQLTLVAGDFLSSIPNGDVLLLKSILHGYDDDVSVTILNNCKKAMHPTRGRLIVVEMVLDMETMQEFSHARLGLAMQMMLIGGKERTKKGWERVIHMAGFTRYKIVPIAAAESIIGLGVGCQMRKSRRGRRFEVRKSRGYNRGLKSLKFEKARSALEESLRRVEDIVPQAIVLVIVNELERTIFTLDPLEKQVGDDVIALLQQDRNFNDGGNNNELEIFHQAASRLGITSS</sequence>
<dbReference type="InterPro" id="IPR029063">
    <property type="entry name" value="SAM-dependent_MTases_sf"/>
</dbReference>
<dbReference type="GO" id="GO:0032259">
    <property type="term" value="P:methylation"/>
    <property type="evidence" value="ECO:0007669"/>
    <property type="project" value="UniProtKB-KW"/>
</dbReference>
<keyword evidence="7" id="KW-1185">Reference proteome</keyword>
<evidence type="ECO:0000259" key="4">
    <source>
        <dbReference type="Pfam" id="PF00891"/>
    </source>
</evidence>
<dbReference type="InterPro" id="IPR036388">
    <property type="entry name" value="WH-like_DNA-bd_sf"/>
</dbReference>